<feature type="domain" description="FDX-ACB" evidence="10">
    <location>
        <begin position="350"/>
        <end position="446"/>
    </location>
</feature>
<evidence type="ECO:0000256" key="2">
    <source>
        <dbReference type="ARBA" id="ARBA00012814"/>
    </source>
</evidence>
<dbReference type="STRING" id="1802435.A2114_01460"/>
<evidence type="ECO:0000256" key="5">
    <source>
        <dbReference type="ARBA" id="ARBA00022741"/>
    </source>
</evidence>
<keyword evidence="7" id="KW-0460">Magnesium</keyword>
<dbReference type="GO" id="GO:0004826">
    <property type="term" value="F:phenylalanine-tRNA ligase activity"/>
    <property type="evidence" value="ECO:0007669"/>
    <property type="project" value="UniProtKB-EC"/>
</dbReference>
<evidence type="ECO:0000256" key="8">
    <source>
        <dbReference type="ARBA" id="ARBA00022917"/>
    </source>
</evidence>
<evidence type="ECO:0000256" key="7">
    <source>
        <dbReference type="ARBA" id="ARBA00022842"/>
    </source>
</evidence>
<accession>A0A1G2QBH3</accession>
<keyword evidence="5" id="KW-0547">Nucleotide-binding</keyword>
<evidence type="ECO:0000256" key="9">
    <source>
        <dbReference type="ARBA" id="ARBA00023146"/>
    </source>
</evidence>
<dbReference type="InterPro" id="IPR009061">
    <property type="entry name" value="DNA-bd_dom_put_sf"/>
</dbReference>
<evidence type="ECO:0000256" key="6">
    <source>
        <dbReference type="ARBA" id="ARBA00022840"/>
    </source>
</evidence>
<dbReference type="InterPro" id="IPR045864">
    <property type="entry name" value="aa-tRNA-synth_II/BPL/LPL"/>
</dbReference>
<organism evidence="12 13">
    <name type="scientific">Candidatus Vogelbacteria bacterium GWA1_51_14</name>
    <dbReference type="NCBI Taxonomy" id="1802435"/>
    <lineage>
        <taxon>Bacteria</taxon>
        <taxon>Candidatus Vogeliibacteriota</taxon>
    </lineage>
</organism>
<dbReference type="AlphaFoldDB" id="A0A1G2QBH3"/>
<evidence type="ECO:0000256" key="4">
    <source>
        <dbReference type="ARBA" id="ARBA00022723"/>
    </source>
</evidence>
<keyword evidence="6" id="KW-0067">ATP-binding</keyword>
<dbReference type="Gene3D" id="3.30.70.380">
    <property type="entry name" value="Ferrodoxin-fold anticodon-binding domain"/>
    <property type="match status" value="1"/>
</dbReference>
<reference evidence="12 13" key="1">
    <citation type="journal article" date="2016" name="Nat. Commun.">
        <title>Thousands of microbial genomes shed light on interconnected biogeochemical processes in an aquifer system.</title>
        <authorList>
            <person name="Anantharaman K."/>
            <person name="Brown C.T."/>
            <person name="Hug L.A."/>
            <person name="Sharon I."/>
            <person name="Castelle C.J."/>
            <person name="Probst A.J."/>
            <person name="Thomas B.C."/>
            <person name="Singh A."/>
            <person name="Wilkins M.J."/>
            <person name="Karaoz U."/>
            <person name="Brodie E.L."/>
            <person name="Williams K.H."/>
            <person name="Hubbard S.S."/>
            <person name="Banfield J.F."/>
        </authorList>
    </citation>
    <scope>NUCLEOTIDE SEQUENCE [LARGE SCALE GENOMIC DNA]</scope>
</reference>
<dbReference type="PROSITE" id="PS51447">
    <property type="entry name" value="FDX_ACB"/>
    <property type="match status" value="1"/>
</dbReference>
<dbReference type="SUPFAM" id="SSF46955">
    <property type="entry name" value="Putative DNA-binding domain"/>
    <property type="match status" value="2"/>
</dbReference>
<dbReference type="GO" id="GO:0003723">
    <property type="term" value="F:RNA binding"/>
    <property type="evidence" value="ECO:0007669"/>
    <property type="project" value="InterPro"/>
</dbReference>
<evidence type="ECO:0000313" key="13">
    <source>
        <dbReference type="Proteomes" id="UP000176494"/>
    </source>
</evidence>
<dbReference type="InterPro" id="IPR005121">
    <property type="entry name" value="Fdx_antiC-bd"/>
</dbReference>
<dbReference type="Pfam" id="PF03484">
    <property type="entry name" value="B5"/>
    <property type="match status" value="1"/>
</dbReference>
<keyword evidence="4" id="KW-0479">Metal-binding</keyword>
<evidence type="ECO:0000256" key="3">
    <source>
        <dbReference type="ARBA" id="ARBA00022598"/>
    </source>
</evidence>
<feature type="domain" description="B5" evidence="11">
    <location>
        <begin position="87"/>
        <end position="170"/>
    </location>
</feature>
<dbReference type="InterPro" id="IPR005147">
    <property type="entry name" value="tRNA_synthase_B5-dom"/>
</dbReference>
<dbReference type="SMART" id="SM00896">
    <property type="entry name" value="FDX-ACB"/>
    <property type="match status" value="1"/>
</dbReference>
<keyword evidence="9" id="KW-0030">Aminoacyl-tRNA synthetase</keyword>
<comment type="cofactor">
    <cofactor evidence="1">
        <name>Mg(2+)</name>
        <dbReference type="ChEBI" id="CHEBI:18420"/>
    </cofactor>
</comment>
<dbReference type="Gene3D" id="3.30.930.10">
    <property type="entry name" value="Bira Bifunctional Protein, Domain 2"/>
    <property type="match status" value="1"/>
</dbReference>
<gene>
    <name evidence="12" type="ORF">A2114_01460</name>
</gene>
<name>A0A1G2QBH3_9BACT</name>
<sequence length="446" mass="48931">MRFSLKQLETYFAEPLPAVAEVAEALTKHAFEVDEVVEKDGDWELEAKILPDRASDAKNDLGMARELSAVLGRSLKPEYETSTTADNARAKIDFTAKQITDLIGAPLSEAEISAYLKRSRVIVDLPAGRQGNGGSEVLTALIPAERLDLNLPEDLADEVARLHGYDRIPAKQLSVSIGAPVHHPNFILANQLRRFFVTAGFNEIYGYTFRPEGVVAVAKPLASDKSWLRGDLVTGMAEYLEKNLTTSLFDDQLVKLFELGSVFPSLEGEEMRLCFGVAYSSPKFNHGQKLIDELITVLTDKFGVTKEAVNIIPVGNVMVAEVALSNFKLVEAEDNLPAWPTPTINYRPFSVYPRITRDLALWVGDPPAGEAGGTESEAVAKIITAQAGPLLADLPILFDEFTKDGKKSLAFRLIFQSPEKTLTDEEVSQALAPILTTLADKGWELR</sequence>
<evidence type="ECO:0000259" key="11">
    <source>
        <dbReference type="PROSITE" id="PS51483"/>
    </source>
</evidence>
<dbReference type="InterPro" id="IPR045060">
    <property type="entry name" value="Phe-tRNA-ligase_IIc_bsu"/>
</dbReference>
<evidence type="ECO:0000313" key="12">
    <source>
        <dbReference type="EMBL" id="OHA57763.1"/>
    </source>
</evidence>
<dbReference type="PROSITE" id="PS51483">
    <property type="entry name" value="B5"/>
    <property type="match status" value="1"/>
</dbReference>
<dbReference type="EMBL" id="MHTG01000006">
    <property type="protein sequence ID" value="OHA57763.1"/>
    <property type="molecule type" value="Genomic_DNA"/>
</dbReference>
<protein>
    <recommendedName>
        <fullName evidence="2">phenylalanine--tRNA ligase</fullName>
        <ecNumber evidence="2">6.1.1.20</ecNumber>
    </recommendedName>
</protein>
<dbReference type="PANTHER" id="PTHR10947">
    <property type="entry name" value="PHENYLALANYL-TRNA SYNTHETASE BETA CHAIN AND LEUCINE-RICH REPEAT-CONTAINING PROTEIN 47"/>
    <property type="match status" value="1"/>
</dbReference>
<dbReference type="SUPFAM" id="SSF54991">
    <property type="entry name" value="Anticodon-binding domain of PheRS"/>
    <property type="match status" value="1"/>
</dbReference>
<dbReference type="Gene3D" id="3.30.56.10">
    <property type="match status" value="2"/>
</dbReference>
<evidence type="ECO:0000256" key="1">
    <source>
        <dbReference type="ARBA" id="ARBA00001946"/>
    </source>
</evidence>
<dbReference type="GO" id="GO:0000287">
    <property type="term" value="F:magnesium ion binding"/>
    <property type="evidence" value="ECO:0007669"/>
    <property type="project" value="InterPro"/>
</dbReference>
<dbReference type="InterPro" id="IPR041616">
    <property type="entry name" value="PheRS_beta_core"/>
</dbReference>
<dbReference type="SUPFAM" id="SSF55681">
    <property type="entry name" value="Class II aaRS and biotin synthetases"/>
    <property type="match status" value="1"/>
</dbReference>
<dbReference type="Pfam" id="PF03147">
    <property type="entry name" value="FDX-ACB"/>
    <property type="match status" value="1"/>
</dbReference>
<proteinExistence type="predicted"/>
<keyword evidence="3" id="KW-0436">Ligase</keyword>
<dbReference type="GO" id="GO:0006432">
    <property type="term" value="P:phenylalanyl-tRNA aminoacylation"/>
    <property type="evidence" value="ECO:0007669"/>
    <property type="project" value="InterPro"/>
</dbReference>
<comment type="caution">
    <text evidence="12">The sequence shown here is derived from an EMBL/GenBank/DDBJ whole genome shotgun (WGS) entry which is preliminary data.</text>
</comment>
<dbReference type="Proteomes" id="UP000176494">
    <property type="component" value="Unassembled WGS sequence"/>
</dbReference>
<dbReference type="Pfam" id="PF17759">
    <property type="entry name" value="tRNA_synthFbeta"/>
    <property type="match status" value="1"/>
</dbReference>
<dbReference type="InterPro" id="IPR036690">
    <property type="entry name" value="Fdx_antiC-bd_sf"/>
</dbReference>
<dbReference type="EC" id="6.1.1.20" evidence="2"/>
<dbReference type="GO" id="GO:0005524">
    <property type="term" value="F:ATP binding"/>
    <property type="evidence" value="ECO:0007669"/>
    <property type="project" value="UniProtKB-KW"/>
</dbReference>
<dbReference type="SMART" id="SM00874">
    <property type="entry name" value="B5"/>
    <property type="match status" value="1"/>
</dbReference>
<dbReference type="PANTHER" id="PTHR10947:SF3">
    <property type="entry name" value="LEUCINE-RICH REPEAT-CONTAINING PROTEIN 47"/>
    <property type="match status" value="1"/>
</dbReference>
<evidence type="ECO:0000259" key="10">
    <source>
        <dbReference type="PROSITE" id="PS51447"/>
    </source>
</evidence>
<keyword evidence="8" id="KW-0648">Protein biosynthesis</keyword>